<comment type="caution">
    <text evidence="9">The sequence shown here is derived from an EMBL/GenBank/DDBJ whole genome shotgun (WGS) entry which is preliminary data.</text>
</comment>
<dbReference type="AlphaFoldDB" id="A0A8H7PIN5"/>
<evidence type="ECO:0000313" key="10">
    <source>
        <dbReference type="Proteomes" id="UP000654370"/>
    </source>
</evidence>
<dbReference type="GO" id="GO:0005634">
    <property type="term" value="C:nucleus"/>
    <property type="evidence" value="ECO:0007669"/>
    <property type="project" value="UniProtKB-SubCell"/>
</dbReference>
<evidence type="ECO:0008006" key="11">
    <source>
        <dbReference type="Google" id="ProtNLM"/>
    </source>
</evidence>
<evidence type="ECO:0000256" key="1">
    <source>
        <dbReference type="ARBA" id="ARBA00004123"/>
    </source>
</evidence>
<dbReference type="PANTHER" id="PTHR12225">
    <property type="entry name" value="ADHESION REGULATING MOLECULE 1 110 KDA CELL MEMBRANE GLYCOPROTEIN"/>
    <property type="match status" value="1"/>
</dbReference>
<dbReference type="InterPro" id="IPR044867">
    <property type="entry name" value="DEUBAD_dom"/>
</dbReference>
<dbReference type="CDD" id="cd13314">
    <property type="entry name" value="PH_Rpn13"/>
    <property type="match status" value="1"/>
</dbReference>
<dbReference type="EMBL" id="JAEPQZ010000012">
    <property type="protein sequence ID" value="KAG2174779.1"/>
    <property type="molecule type" value="Genomic_DNA"/>
</dbReference>
<evidence type="ECO:0000313" key="9">
    <source>
        <dbReference type="EMBL" id="KAG2174779.1"/>
    </source>
</evidence>
<dbReference type="PROSITE" id="PS51917">
    <property type="entry name" value="PRU"/>
    <property type="match status" value="1"/>
</dbReference>
<dbReference type="InterPro" id="IPR032368">
    <property type="entry name" value="RPN13_DEUBAD"/>
</dbReference>
<name>A0A8H7PIN5_MORIS</name>
<protein>
    <recommendedName>
        <fullName evidence="11">Regulatory particle non-ATPase 13</fullName>
    </recommendedName>
</protein>
<feature type="region of interest" description="Disordered" evidence="6">
    <location>
        <begin position="220"/>
        <end position="274"/>
    </location>
</feature>
<dbReference type="GO" id="GO:0061133">
    <property type="term" value="F:endopeptidase activator activity"/>
    <property type="evidence" value="ECO:0007669"/>
    <property type="project" value="TreeGrafter"/>
</dbReference>
<dbReference type="GO" id="GO:0005737">
    <property type="term" value="C:cytoplasm"/>
    <property type="evidence" value="ECO:0007669"/>
    <property type="project" value="UniProtKB-SubCell"/>
</dbReference>
<evidence type="ECO:0000256" key="3">
    <source>
        <dbReference type="ARBA" id="ARBA00022490"/>
    </source>
</evidence>
<reference evidence="9" key="1">
    <citation type="submission" date="2020-12" db="EMBL/GenBank/DDBJ databases">
        <title>Metabolic potential, ecology and presence of endohyphal bacteria is reflected in genomic diversity of Mucoromycotina.</title>
        <authorList>
            <person name="Muszewska A."/>
            <person name="Okrasinska A."/>
            <person name="Steczkiewicz K."/>
            <person name="Drgas O."/>
            <person name="Orlowska M."/>
            <person name="Perlinska-Lenart U."/>
            <person name="Aleksandrzak-Piekarczyk T."/>
            <person name="Szatraj K."/>
            <person name="Zielenkiewicz U."/>
            <person name="Pilsyk S."/>
            <person name="Malc E."/>
            <person name="Mieczkowski P."/>
            <person name="Kruszewska J.S."/>
            <person name="Biernat P."/>
            <person name="Pawlowska J."/>
        </authorList>
    </citation>
    <scope>NUCLEOTIDE SEQUENCE</scope>
    <source>
        <strain evidence="9">WA0000067209</strain>
    </source>
</reference>
<keyword evidence="3" id="KW-0963">Cytoplasm</keyword>
<organism evidence="9 10">
    <name type="scientific">Mortierella isabellina</name>
    <name type="common">Filamentous fungus</name>
    <name type="synonym">Umbelopsis isabellina</name>
    <dbReference type="NCBI Taxonomy" id="91625"/>
    <lineage>
        <taxon>Eukaryota</taxon>
        <taxon>Fungi</taxon>
        <taxon>Fungi incertae sedis</taxon>
        <taxon>Mucoromycota</taxon>
        <taxon>Mucoromycotina</taxon>
        <taxon>Umbelopsidomycetes</taxon>
        <taxon>Umbelopsidales</taxon>
        <taxon>Umbelopsidaceae</taxon>
        <taxon>Umbelopsis</taxon>
    </lineage>
</organism>
<gene>
    <name evidence="9" type="ORF">INT43_005841</name>
</gene>
<dbReference type="Gene3D" id="2.30.29.70">
    <property type="entry name" value="Proteasomal ubiquitin receptor Rpn13/ADRM1"/>
    <property type="match status" value="1"/>
</dbReference>
<dbReference type="Proteomes" id="UP000654370">
    <property type="component" value="Unassembled WGS sequence"/>
</dbReference>
<keyword evidence="4" id="KW-0647">Proteasome</keyword>
<keyword evidence="5" id="KW-0539">Nucleus</keyword>
<feature type="non-terminal residue" evidence="9">
    <location>
        <position position="1"/>
    </location>
</feature>
<feature type="compositionally biased region" description="Low complexity" evidence="6">
    <location>
        <begin position="258"/>
        <end position="274"/>
    </location>
</feature>
<evidence type="ECO:0000259" key="7">
    <source>
        <dbReference type="PROSITE" id="PS51916"/>
    </source>
</evidence>
<evidence type="ECO:0000256" key="2">
    <source>
        <dbReference type="ARBA" id="ARBA00004496"/>
    </source>
</evidence>
<dbReference type="InterPro" id="IPR038108">
    <property type="entry name" value="RPN13_DEUBAD_sf"/>
</dbReference>
<dbReference type="PANTHER" id="PTHR12225:SF0">
    <property type="entry name" value="PROTEASOMAL UBIQUITIN RECEPTOR ADRM1"/>
    <property type="match status" value="1"/>
</dbReference>
<feature type="domain" description="Pru" evidence="8">
    <location>
        <begin position="29"/>
        <end position="164"/>
    </location>
</feature>
<sequence>PPFDGHRSTCGINQYCNQIMSMSLFPTPQRARHLIEFNAGKCIRDGNMLKPDLRKGVIYMDQVRLTDIFFDDNNMMTTIESQIMSEDQLMHFYWKERVGSTIEDDLIIFPEEAEMKKVPECTTGRIYILQFKSSNQKLFFWMQDKDDAKDEERVAKVNRLISDPQSVIEEQQRNAQTDMEEESESAADMLNLLSGGQDLGINQEQFLQFLQTAGGLGGTIPNSSPIGGDGPPASQNVITSASNSRRASRETEREEPQPEQSSTESSNNSDLSSDQLNNLRNILSDIRIPPGQDQNSSLDLSSVLTPEAVRSLLNDREVASALFPHLPEGSEHSTEELQEIMRSPQFRQSLHRLSVALQSGQLGPLMTQLGLDPSAGNVLPGVEAFLAAIEEQARRNDDQDHEAMDQD</sequence>
<keyword evidence="10" id="KW-1185">Reference proteome</keyword>
<evidence type="ECO:0000259" key="8">
    <source>
        <dbReference type="PROSITE" id="PS51917"/>
    </source>
</evidence>
<feature type="compositionally biased region" description="Basic and acidic residues" evidence="6">
    <location>
        <begin position="247"/>
        <end position="256"/>
    </location>
</feature>
<dbReference type="GO" id="GO:0070628">
    <property type="term" value="F:proteasome binding"/>
    <property type="evidence" value="ECO:0007669"/>
    <property type="project" value="TreeGrafter"/>
</dbReference>
<dbReference type="PROSITE" id="PS51916">
    <property type="entry name" value="DEUBAD"/>
    <property type="match status" value="1"/>
</dbReference>
<proteinExistence type="predicted"/>
<evidence type="ECO:0000256" key="5">
    <source>
        <dbReference type="ARBA" id="ARBA00023242"/>
    </source>
</evidence>
<feature type="domain" description="DEUBAD" evidence="7">
    <location>
        <begin position="291"/>
        <end position="399"/>
    </location>
</feature>
<dbReference type="Gene3D" id="1.10.2020.20">
    <property type="match status" value="1"/>
</dbReference>
<comment type="subcellular location">
    <subcellularLocation>
        <location evidence="2">Cytoplasm</location>
    </subcellularLocation>
    <subcellularLocation>
        <location evidence="1">Nucleus</location>
    </subcellularLocation>
</comment>
<dbReference type="Pfam" id="PF16550">
    <property type="entry name" value="RPN13_C"/>
    <property type="match status" value="1"/>
</dbReference>
<evidence type="ECO:0000256" key="4">
    <source>
        <dbReference type="ARBA" id="ARBA00022942"/>
    </source>
</evidence>
<dbReference type="InterPro" id="IPR044868">
    <property type="entry name" value="Rpn13/ADRM1_Pru"/>
</dbReference>
<feature type="compositionally biased region" description="Polar residues" evidence="6">
    <location>
        <begin position="163"/>
        <end position="177"/>
    </location>
</feature>
<dbReference type="Pfam" id="PF04683">
    <property type="entry name" value="Rpn13_ADRM1_Pru"/>
    <property type="match status" value="1"/>
</dbReference>
<evidence type="ECO:0000256" key="6">
    <source>
        <dbReference type="SAM" id="MobiDB-lite"/>
    </source>
</evidence>
<dbReference type="GO" id="GO:0008541">
    <property type="term" value="C:proteasome regulatory particle, lid subcomplex"/>
    <property type="evidence" value="ECO:0007669"/>
    <property type="project" value="TreeGrafter"/>
</dbReference>
<feature type="region of interest" description="Disordered" evidence="6">
    <location>
        <begin position="163"/>
        <end position="185"/>
    </location>
</feature>
<accession>A0A8H7PIN5</accession>
<dbReference type="OrthoDB" id="340431at2759"/>
<dbReference type="InterPro" id="IPR038633">
    <property type="entry name" value="Rpn13/ADRM1_Pru_sf"/>
</dbReference>
<dbReference type="InterPro" id="IPR006773">
    <property type="entry name" value="Rpn13/ADRM1"/>
</dbReference>